<evidence type="ECO:0000313" key="2">
    <source>
        <dbReference type="EMBL" id="CAG5084664.1"/>
    </source>
</evidence>
<dbReference type="Pfam" id="PF06294">
    <property type="entry name" value="CH_2"/>
    <property type="match status" value="1"/>
</dbReference>
<dbReference type="Proteomes" id="UP001158576">
    <property type="component" value="Chromosome PAR"/>
</dbReference>
<dbReference type="PANTHER" id="PTHR12509:SF8">
    <property type="entry name" value="SPERMATOGENESIS-ASSOCIATED PROTEIN 4"/>
    <property type="match status" value="1"/>
</dbReference>
<sequence length="287" mass="33258">MVEGQAPVTTLLATTNGSDRVTPRLSRRSLAIPLRDTQVSASTQTEPKHANCRQVIAKTEKKFGETPPSSKLPREIWKWLQNMSLRKNIKNVIRDFSNGYAFAEILGHYYPEVVSIEQYRDGDSFPSKQANWHQLELSFKKIFGKKQSRSEMLKQMTEMTIHEKPGAPQQLIFYLYEILTAKKVNWMPGEYPENYTDDKYQALLPFHARHTASTAIKTNLKITEEKTCPNINSEREKTERILDRHRNWKSGEKKSQPIRFEKRPTLCELAERVVPPPSQDRQKANTK</sequence>
<name>A0ABN7RRY2_OIKDI</name>
<gene>
    <name evidence="2" type="ORF">OKIOD_LOCUS2263</name>
</gene>
<dbReference type="InterPro" id="IPR052111">
    <property type="entry name" value="Spermatogenesis_Ciliary_MAP"/>
</dbReference>
<dbReference type="PANTHER" id="PTHR12509">
    <property type="entry name" value="SPERMATOGENESIS-ASSOCIATED 4-RELATED"/>
    <property type="match status" value="1"/>
</dbReference>
<evidence type="ECO:0000313" key="3">
    <source>
        <dbReference type="Proteomes" id="UP001158576"/>
    </source>
</evidence>
<evidence type="ECO:0000259" key="1">
    <source>
        <dbReference type="Pfam" id="PF06294"/>
    </source>
</evidence>
<keyword evidence="3" id="KW-1185">Reference proteome</keyword>
<dbReference type="SUPFAM" id="SSF47576">
    <property type="entry name" value="Calponin-homology domain, CH-domain"/>
    <property type="match status" value="1"/>
</dbReference>
<protein>
    <submittedName>
        <fullName evidence="2">Oidioi.mRNA.OKI2018_I69.PAR.g10705.t1.cds</fullName>
    </submittedName>
</protein>
<dbReference type="InterPro" id="IPR010441">
    <property type="entry name" value="CH_2"/>
</dbReference>
<accession>A0ABN7RRY2</accession>
<organism evidence="2 3">
    <name type="scientific">Oikopleura dioica</name>
    <name type="common">Tunicate</name>
    <dbReference type="NCBI Taxonomy" id="34765"/>
    <lineage>
        <taxon>Eukaryota</taxon>
        <taxon>Metazoa</taxon>
        <taxon>Chordata</taxon>
        <taxon>Tunicata</taxon>
        <taxon>Appendicularia</taxon>
        <taxon>Copelata</taxon>
        <taxon>Oikopleuridae</taxon>
        <taxon>Oikopleura</taxon>
    </lineage>
</organism>
<dbReference type="EMBL" id="OU015568">
    <property type="protein sequence ID" value="CAG5084664.1"/>
    <property type="molecule type" value="Genomic_DNA"/>
</dbReference>
<reference evidence="2 3" key="1">
    <citation type="submission" date="2021-04" db="EMBL/GenBank/DDBJ databases">
        <authorList>
            <person name="Bliznina A."/>
        </authorList>
    </citation>
    <scope>NUCLEOTIDE SEQUENCE [LARGE SCALE GENOMIC DNA]</scope>
</reference>
<dbReference type="InterPro" id="IPR036872">
    <property type="entry name" value="CH_dom_sf"/>
</dbReference>
<dbReference type="Gene3D" id="1.10.418.10">
    <property type="entry name" value="Calponin-like domain"/>
    <property type="match status" value="1"/>
</dbReference>
<proteinExistence type="predicted"/>
<feature type="domain" description="CH-like" evidence="1">
    <location>
        <begin position="77"/>
        <end position="177"/>
    </location>
</feature>